<dbReference type="CDD" id="cd18186">
    <property type="entry name" value="BTB_POZ_ZBTB_KLHL-like"/>
    <property type="match status" value="1"/>
</dbReference>
<dbReference type="STRING" id="650164.K5WAM5"/>
<dbReference type="Proteomes" id="UP000008370">
    <property type="component" value="Unassembled WGS sequence"/>
</dbReference>
<dbReference type="Pfam" id="PF00651">
    <property type="entry name" value="BTB"/>
    <property type="match status" value="1"/>
</dbReference>
<dbReference type="GeneID" id="18915732"/>
<feature type="domain" description="BTB" evidence="1">
    <location>
        <begin position="35"/>
        <end position="102"/>
    </location>
</feature>
<dbReference type="InterPro" id="IPR000210">
    <property type="entry name" value="BTB/POZ_dom"/>
</dbReference>
<dbReference type="KEGG" id="pco:PHACADRAFT_253291"/>
<dbReference type="RefSeq" id="XP_007394115.1">
    <property type="nucleotide sequence ID" value="XM_007394053.1"/>
</dbReference>
<dbReference type="OrthoDB" id="2747634at2759"/>
<reference evidence="2 3" key="1">
    <citation type="journal article" date="2012" name="BMC Genomics">
        <title>Comparative genomics of the white-rot fungi, Phanerochaete carnosa and P. chrysosporium, to elucidate the genetic basis of the distinct wood types they colonize.</title>
        <authorList>
            <person name="Suzuki H."/>
            <person name="MacDonald J."/>
            <person name="Syed K."/>
            <person name="Salamov A."/>
            <person name="Hori C."/>
            <person name="Aerts A."/>
            <person name="Henrissat B."/>
            <person name="Wiebenga A."/>
            <person name="vanKuyk P.A."/>
            <person name="Barry K."/>
            <person name="Lindquist E."/>
            <person name="LaButti K."/>
            <person name="Lapidus A."/>
            <person name="Lucas S."/>
            <person name="Coutinho P."/>
            <person name="Gong Y."/>
            <person name="Samejima M."/>
            <person name="Mahadevan R."/>
            <person name="Abou-Zaid M."/>
            <person name="de Vries R.P."/>
            <person name="Igarashi K."/>
            <person name="Yadav J.S."/>
            <person name="Grigoriev I.V."/>
            <person name="Master E.R."/>
        </authorList>
    </citation>
    <scope>NUCLEOTIDE SEQUENCE [LARGE SCALE GENOMIC DNA]</scope>
    <source>
        <strain evidence="2 3">HHB-10118-sp</strain>
    </source>
</reference>
<proteinExistence type="predicted"/>
<organism evidence="2 3">
    <name type="scientific">Phanerochaete carnosa (strain HHB-10118-sp)</name>
    <name type="common">White-rot fungus</name>
    <name type="synonym">Peniophora carnosa</name>
    <dbReference type="NCBI Taxonomy" id="650164"/>
    <lineage>
        <taxon>Eukaryota</taxon>
        <taxon>Fungi</taxon>
        <taxon>Dikarya</taxon>
        <taxon>Basidiomycota</taxon>
        <taxon>Agaricomycotina</taxon>
        <taxon>Agaricomycetes</taxon>
        <taxon>Polyporales</taxon>
        <taxon>Phanerochaetaceae</taxon>
        <taxon>Phanerochaete</taxon>
    </lineage>
</organism>
<dbReference type="PROSITE" id="PS50097">
    <property type="entry name" value="BTB"/>
    <property type="match status" value="1"/>
</dbReference>
<dbReference type="SUPFAM" id="SSF54695">
    <property type="entry name" value="POZ domain"/>
    <property type="match status" value="1"/>
</dbReference>
<dbReference type="AlphaFoldDB" id="K5WAM5"/>
<dbReference type="InParanoid" id="K5WAM5"/>
<protein>
    <recommendedName>
        <fullName evidence="1">BTB domain-containing protein</fullName>
    </recommendedName>
</protein>
<sequence>MSQPGTEGEESRPKSLSVELVGHCRTGPAPFDIPADFIIRTPQETNWHVSAAILSFTSSFFRDLPREPPNPDGPFVLAVSESDAVLEAILRFSYPGPDPILHDLDDVTEAYAAAQKYQLNAATQALQLMLLAPRFVEAEPVRVYAIARRLGVDDVADAAALYACKTPPSHWPFCDEFAHITAAQYHDLLVYHRRRGAMGQELGEPCRRCGKQWAKKYRTKAARALVDAPASVWVFEIEFVAKFARDLECKECSHSMLQALRPDGTLSKLKVVVERLPLSVIQGASCCCDRLACRCSMTKRGRRTRLPCCYLPPSLVFNGTFGCAFSCERHADTSGRLSCLSVVYHPIISV</sequence>
<gene>
    <name evidence="2" type="ORF">PHACADRAFT_253291</name>
</gene>
<dbReference type="InterPro" id="IPR011333">
    <property type="entry name" value="SKP1/BTB/POZ_sf"/>
</dbReference>
<dbReference type="EMBL" id="JH930471">
    <property type="protein sequence ID" value="EKM56260.1"/>
    <property type="molecule type" value="Genomic_DNA"/>
</dbReference>
<evidence type="ECO:0000313" key="2">
    <source>
        <dbReference type="EMBL" id="EKM56260.1"/>
    </source>
</evidence>
<name>K5WAM5_PHACS</name>
<accession>K5WAM5</accession>
<keyword evidence="3" id="KW-1185">Reference proteome</keyword>
<evidence type="ECO:0000313" key="3">
    <source>
        <dbReference type="Proteomes" id="UP000008370"/>
    </source>
</evidence>
<evidence type="ECO:0000259" key="1">
    <source>
        <dbReference type="PROSITE" id="PS50097"/>
    </source>
</evidence>
<dbReference type="Gene3D" id="3.30.710.10">
    <property type="entry name" value="Potassium Channel Kv1.1, Chain A"/>
    <property type="match status" value="1"/>
</dbReference>
<dbReference type="HOGENOM" id="CLU_052397_0_2_1"/>